<keyword evidence="2" id="KW-0378">Hydrolase</keyword>
<evidence type="ECO:0000313" key="9">
    <source>
        <dbReference type="Proteomes" id="UP000244180"/>
    </source>
</evidence>
<evidence type="ECO:0000313" key="5">
    <source>
        <dbReference type="EMBL" id="MBT9282826.1"/>
    </source>
</evidence>
<dbReference type="EMBL" id="PEBV01000006">
    <property type="protein sequence ID" value="PTQ54158.1"/>
    <property type="molecule type" value="Genomic_DNA"/>
</dbReference>
<dbReference type="InterPro" id="IPR046844">
    <property type="entry name" value="Lon-like_helical"/>
</dbReference>
<dbReference type="STRING" id="1484.SA87_00450"/>
<dbReference type="EMBL" id="JXBB01000045">
    <property type="protein sequence ID" value="OAR03694.1"/>
    <property type="molecule type" value="Genomic_DNA"/>
</dbReference>
<sequence>MARRITAREARARADAATFGHVGSDALEPLEGILGQERAVEALAFGLEVKAEGFNIFVVGQPGTGRTTAVQTFLERIARTRPTPPDVCYVHHFRDPSSPTALFLPAGRGRELKRLMEEFVETLERELPRAFEHEAYQAERQRVIERFEAERRELMQALTREAEGQGFYVEMIPQGVFLVPVRDGRPLRDEEFARLPEEEQRAIRARRQALEARVGQAMREFRHIERRAQEALKDLDRRHAATVLDVWLAPVAEAFQAHPEVLRYLEAAKADVLDNLALFLGGKNAPGAGGRSGVRDDPRRRYAVNVLVDRSGEVGAPVVVERHPTFPNLIGRIEREALFGALVTDFTLLRAGSLLRANGGFLIVPVPEVLRAPFAWDGLKRALRAMRLVIEDVGDAYGALITRALRPEPIPLDLKVILIGDPVSYYLLYHYDPDVRELFKVKAEFATTMPRTPEGERRYGSFFRTLAEKEGLLHLEASAMAKLVEYGARLAEDQEKLSTRFAEIADVVREADHYARKEGAGYIADRHVVAALEARRRRAELLKERMLELYAGGVLLVDVAGTAIGQVNALAVVQAGEMAFGLVKRVTASVAAGREGIVDIEREARLGGRIHTKGVLILSGYLRGQYAREAPFPLAAHLVFEQSYEGVEGDSASLAELLSLLSAIGEVPLRQDLAVTGAVNQKGTVQAIGGVNEKIEGFFDVCREKGLTGTQGVVIPAANVRHLMLREDVVQAIEEGRFHLYAVETVDEALELFTGLPAGVRGPDGAYPPESVHGRVAARLRAFQEQLQGHFVPGSARGGNGAPEGSPPAPPEPGPRP</sequence>
<dbReference type="GO" id="GO:0005524">
    <property type="term" value="F:ATP binding"/>
    <property type="evidence" value="ECO:0007669"/>
    <property type="project" value="InterPro"/>
</dbReference>
<dbReference type="PRINTS" id="PR00830">
    <property type="entry name" value="ENDOLAPTASE"/>
</dbReference>
<evidence type="ECO:0000256" key="1">
    <source>
        <dbReference type="ARBA" id="ARBA00022670"/>
    </source>
</evidence>
<reference evidence="7 9" key="2">
    <citation type="submission" date="2017-08" db="EMBL/GenBank/DDBJ databases">
        <title>Burning lignite coal seam in the remote Altai Mountains harbors a hydrogen-driven thermophilic microbial community.</title>
        <authorList>
            <person name="Kadnikov V.V."/>
            <person name="Mardanov A.V."/>
            <person name="Ivasenko D."/>
            <person name="Beletsky A.V."/>
            <person name="Karnachuk O.V."/>
            <person name="Ravin N.V."/>
        </authorList>
    </citation>
    <scope>NUCLEOTIDE SEQUENCE [LARGE SCALE GENOMIC DNA]</scope>
    <source>
        <strain evidence="7">AL33</strain>
    </source>
</reference>
<keyword evidence="8" id="KW-1185">Reference proteome</keyword>
<name>A0A179IQF5_HYDSH</name>
<evidence type="ECO:0000313" key="6">
    <source>
        <dbReference type="EMBL" id="OAR03694.1"/>
    </source>
</evidence>
<accession>A0A179IQF5</accession>
<feature type="active site" evidence="2">
    <location>
        <position position="651"/>
    </location>
</feature>
<evidence type="ECO:0000313" key="7">
    <source>
        <dbReference type="EMBL" id="PTQ54158.1"/>
    </source>
</evidence>
<gene>
    <name evidence="7" type="ORF">HSCHL_0802</name>
    <name evidence="5" type="ORF">KM312_09335</name>
    <name evidence="6" type="ORF">SA87_00450</name>
</gene>
<dbReference type="SUPFAM" id="SSF52540">
    <property type="entry name" value="P-loop containing nucleoside triphosphate hydrolases"/>
    <property type="match status" value="1"/>
</dbReference>
<dbReference type="Gene3D" id="3.40.50.300">
    <property type="entry name" value="P-loop containing nucleotide triphosphate hydrolases"/>
    <property type="match status" value="2"/>
</dbReference>
<dbReference type="SUPFAM" id="SSF54211">
    <property type="entry name" value="Ribosomal protein S5 domain 2-like"/>
    <property type="match status" value="1"/>
</dbReference>
<evidence type="ECO:0000313" key="8">
    <source>
        <dbReference type="Proteomes" id="UP000243024"/>
    </source>
</evidence>
<dbReference type="Pfam" id="PF20436">
    <property type="entry name" value="LonB_AAA-LID"/>
    <property type="match status" value="1"/>
</dbReference>
<dbReference type="EMBL" id="JAHHQF010000070">
    <property type="protein sequence ID" value="MBT9282826.1"/>
    <property type="molecule type" value="Genomic_DNA"/>
</dbReference>
<protein>
    <recommendedName>
        <fullName evidence="2">endopeptidase La</fullName>
        <ecNumber evidence="2">3.4.21.53</ecNumber>
    </recommendedName>
</protein>
<comment type="catalytic activity">
    <reaction evidence="2">
        <text>Hydrolysis of proteins in presence of ATP.</text>
        <dbReference type="EC" id="3.4.21.53"/>
    </reaction>
</comment>
<dbReference type="Pfam" id="PF20437">
    <property type="entry name" value="LonC_helical"/>
    <property type="match status" value="1"/>
</dbReference>
<dbReference type="InterPro" id="IPR041699">
    <property type="entry name" value="AAA_32"/>
</dbReference>
<dbReference type="RefSeq" id="WP_066202464.1">
    <property type="nucleotide sequence ID" value="NZ_CBCSAS010000005.1"/>
</dbReference>
<evidence type="ECO:0000256" key="3">
    <source>
        <dbReference type="SAM" id="MobiDB-lite"/>
    </source>
</evidence>
<proteinExistence type="inferred from homology"/>
<dbReference type="Proteomes" id="UP000243024">
    <property type="component" value="Unassembled WGS sequence"/>
</dbReference>
<feature type="region of interest" description="Disordered" evidence="3">
    <location>
        <begin position="791"/>
        <end position="817"/>
    </location>
</feature>
<dbReference type="OrthoDB" id="9758568at2"/>
<dbReference type="Pfam" id="PF13654">
    <property type="entry name" value="AAA_32"/>
    <property type="match status" value="1"/>
</dbReference>
<dbReference type="AlphaFoldDB" id="A0A179IQF5"/>
<feature type="domain" description="Lon proteolytic" evidence="4">
    <location>
        <begin position="561"/>
        <end position="756"/>
    </location>
</feature>
<dbReference type="Pfam" id="PF05362">
    <property type="entry name" value="Lon_C"/>
    <property type="match status" value="1"/>
</dbReference>
<evidence type="ECO:0000256" key="2">
    <source>
        <dbReference type="PROSITE-ProRule" id="PRU01122"/>
    </source>
</evidence>
<dbReference type="GO" id="GO:0004176">
    <property type="term" value="F:ATP-dependent peptidase activity"/>
    <property type="evidence" value="ECO:0007669"/>
    <property type="project" value="UniProtKB-UniRule"/>
</dbReference>
<feature type="active site" evidence="2">
    <location>
        <position position="694"/>
    </location>
</feature>
<keyword evidence="2" id="KW-0720">Serine protease</keyword>
<dbReference type="Gene3D" id="1.10.8.60">
    <property type="match status" value="1"/>
</dbReference>
<dbReference type="GO" id="GO:0004252">
    <property type="term" value="F:serine-type endopeptidase activity"/>
    <property type="evidence" value="ECO:0007669"/>
    <property type="project" value="UniProtKB-UniRule"/>
</dbReference>
<dbReference type="InterPro" id="IPR008269">
    <property type="entry name" value="Lon_proteolytic"/>
</dbReference>
<feature type="compositionally biased region" description="Pro residues" evidence="3">
    <location>
        <begin position="805"/>
        <end position="817"/>
    </location>
</feature>
<dbReference type="Proteomes" id="UP000748108">
    <property type="component" value="Unassembled WGS sequence"/>
</dbReference>
<dbReference type="InterPro" id="IPR046843">
    <property type="entry name" value="LonB_AAA-LID"/>
</dbReference>
<dbReference type="GO" id="GO:0006508">
    <property type="term" value="P:proteolysis"/>
    <property type="evidence" value="ECO:0007669"/>
    <property type="project" value="UniProtKB-KW"/>
</dbReference>
<dbReference type="InterPro" id="IPR027065">
    <property type="entry name" value="Lon_Prtase"/>
</dbReference>
<dbReference type="InterPro" id="IPR014721">
    <property type="entry name" value="Ribsml_uS5_D2-typ_fold_subgr"/>
</dbReference>
<dbReference type="GO" id="GO:0030163">
    <property type="term" value="P:protein catabolic process"/>
    <property type="evidence" value="ECO:0007669"/>
    <property type="project" value="InterPro"/>
</dbReference>
<dbReference type="EC" id="3.4.21.53" evidence="2"/>
<dbReference type="InterPro" id="IPR020568">
    <property type="entry name" value="Ribosomal_Su5_D2-typ_SF"/>
</dbReference>
<evidence type="ECO:0000259" key="4">
    <source>
        <dbReference type="PROSITE" id="PS51786"/>
    </source>
</evidence>
<keyword evidence="1 2" id="KW-0645">Protease</keyword>
<reference evidence="6 8" key="1">
    <citation type="submission" date="2015-09" db="EMBL/GenBank/DDBJ databases">
        <title>Draft genome sequence of Hydrogenibacillus schlegelii DSM 2000.</title>
        <authorList>
            <person name="Hemp J."/>
        </authorList>
    </citation>
    <scope>NUCLEOTIDE SEQUENCE [LARGE SCALE GENOMIC DNA]</scope>
    <source>
        <strain evidence="6 8">MA 48</strain>
    </source>
</reference>
<reference evidence="5" key="3">
    <citation type="journal article" date="2021" name="Microbiology">
        <title>Metagenomic Analysis of the Microbial Community in the Underground Coal Fire Area (Kemerovo Region, Russia) Revealed Predominance of Thermophilic Members of the Phyla Deinococcus-thermus, Aquificae, and Firmicutes.</title>
        <authorList>
            <person name="Kadnikov V."/>
            <person name="Mardanov A.V."/>
            <person name="Beletsky A.V."/>
            <person name="Karnachuk O.V."/>
            <person name="Ravin N.V."/>
        </authorList>
    </citation>
    <scope>NUCLEOTIDE SEQUENCE</scope>
    <source>
        <strain evidence="5">RBS10-49</strain>
    </source>
</reference>
<dbReference type="Proteomes" id="UP000244180">
    <property type="component" value="Unassembled WGS sequence"/>
</dbReference>
<organism evidence="6 8">
    <name type="scientific">Hydrogenibacillus schlegelii</name>
    <name type="common">Bacillus schlegelii</name>
    <dbReference type="NCBI Taxonomy" id="1484"/>
    <lineage>
        <taxon>Bacteria</taxon>
        <taxon>Bacillati</taxon>
        <taxon>Bacillota</taxon>
        <taxon>Bacilli</taxon>
        <taxon>Bacillales</taxon>
        <taxon>Bacillales Family X. Incertae Sedis</taxon>
        <taxon>Hydrogenibacillus</taxon>
    </lineage>
</organism>
<dbReference type="Gene3D" id="3.30.230.10">
    <property type="match status" value="1"/>
</dbReference>
<dbReference type="PANTHER" id="PTHR10046">
    <property type="entry name" value="ATP DEPENDENT LON PROTEASE FAMILY MEMBER"/>
    <property type="match status" value="1"/>
</dbReference>
<comment type="similarity">
    <text evidence="2">Belongs to the peptidase S16 family.</text>
</comment>
<dbReference type="PROSITE" id="PS51786">
    <property type="entry name" value="LON_PROTEOLYTIC"/>
    <property type="match status" value="1"/>
</dbReference>
<dbReference type="InterPro" id="IPR027417">
    <property type="entry name" value="P-loop_NTPase"/>
</dbReference>
<comment type="caution">
    <text evidence="6">The sequence shown here is derived from an EMBL/GenBank/DDBJ whole genome shotgun (WGS) entry which is preliminary data.</text>
</comment>